<evidence type="ECO:0000313" key="2">
    <source>
        <dbReference type="EMBL" id="CAL5218739.1"/>
    </source>
</evidence>
<reference evidence="2 3" key="1">
    <citation type="submission" date="2024-06" db="EMBL/GenBank/DDBJ databases">
        <authorList>
            <person name="Kraege A."/>
            <person name="Thomma B."/>
        </authorList>
    </citation>
    <scope>NUCLEOTIDE SEQUENCE [LARGE SCALE GENOMIC DNA]</scope>
</reference>
<keyword evidence="3" id="KW-1185">Reference proteome</keyword>
<name>A0ABP1FFR5_9CHLO</name>
<evidence type="ECO:0000256" key="1">
    <source>
        <dbReference type="SAM" id="MobiDB-lite"/>
    </source>
</evidence>
<organism evidence="2 3">
    <name type="scientific">Coccomyxa viridis</name>
    <dbReference type="NCBI Taxonomy" id="1274662"/>
    <lineage>
        <taxon>Eukaryota</taxon>
        <taxon>Viridiplantae</taxon>
        <taxon>Chlorophyta</taxon>
        <taxon>core chlorophytes</taxon>
        <taxon>Trebouxiophyceae</taxon>
        <taxon>Trebouxiophyceae incertae sedis</taxon>
        <taxon>Coccomyxaceae</taxon>
        <taxon>Coccomyxa</taxon>
    </lineage>
</organism>
<proteinExistence type="predicted"/>
<accession>A0ABP1FFR5</accession>
<dbReference type="Proteomes" id="UP001497392">
    <property type="component" value="Unassembled WGS sequence"/>
</dbReference>
<dbReference type="InterPro" id="IPR033650">
    <property type="entry name" value="Ribosomal_mL46_NUDIX"/>
</dbReference>
<dbReference type="CDD" id="cd04661">
    <property type="entry name" value="NUDIX_MRP_L46"/>
    <property type="match status" value="1"/>
</dbReference>
<comment type="caution">
    <text evidence="2">The sequence shown here is derived from an EMBL/GenBank/DDBJ whole genome shotgun (WGS) entry which is preliminary data.</text>
</comment>
<dbReference type="EMBL" id="CAXHTA020000001">
    <property type="protein sequence ID" value="CAL5218739.1"/>
    <property type="molecule type" value="Genomic_DNA"/>
</dbReference>
<dbReference type="Gene3D" id="3.90.79.10">
    <property type="entry name" value="Nucleoside Triphosphate Pyrophosphohydrolase"/>
    <property type="match status" value="1"/>
</dbReference>
<evidence type="ECO:0000313" key="3">
    <source>
        <dbReference type="Proteomes" id="UP001497392"/>
    </source>
</evidence>
<dbReference type="PANTHER" id="PTHR13124">
    <property type="entry name" value="39S RIBOSOMAL PROTEIN L46, MITOCHONDRIAL PRECURSOR-RELATED"/>
    <property type="match status" value="1"/>
</dbReference>
<dbReference type="PANTHER" id="PTHR13124:SF12">
    <property type="entry name" value="LARGE RIBOSOMAL SUBUNIT PROTEIN ML46"/>
    <property type="match status" value="1"/>
</dbReference>
<protein>
    <submittedName>
        <fullName evidence="2">G454 protein</fullName>
    </submittedName>
</protein>
<sequence>MQSGGLWKLAQLTRSAAKHTRSLSSAVASGEPKQLFAACVLERLPVVIPEEYSYEVEYQALKEHLFQKYRQDIPAEFTKVLGDEVEATGEDGRGAFQPAPRVTEADHKKDTKSLHRALDKRLFLLVKAGGTGPRTGWTFPQVAYSQEATIRQTAENALEQALAPSHVRQVYFVGNSPAGHSEYEDDATVFFHRAQLIKGEVALKQGGAYSDFVWATRSELPEYVEDTTEQTLFKLMLSE</sequence>
<feature type="region of interest" description="Disordered" evidence="1">
    <location>
        <begin position="89"/>
        <end position="111"/>
    </location>
</feature>
<gene>
    <name evidence="2" type="primary">g454</name>
    <name evidence="2" type="ORF">VP750_LOCUS398</name>
</gene>
<dbReference type="InterPro" id="IPR040008">
    <property type="entry name" value="Ribosomal_mL46"/>
</dbReference>